<feature type="binding site" evidence="9">
    <location>
        <position position="270"/>
    </location>
    <ligand>
        <name>substrate</name>
    </ligand>
</feature>
<dbReference type="GO" id="GO:0005986">
    <property type="term" value="P:sucrose biosynthetic process"/>
    <property type="evidence" value="ECO:0007669"/>
    <property type="project" value="TreeGrafter"/>
</dbReference>
<proteinExistence type="inferred from homology"/>
<evidence type="ECO:0000256" key="3">
    <source>
        <dbReference type="ARBA" id="ARBA00022490"/>
    </source>
</evidence>
<organism evidence="12 15">
    <name type="scientific">Helicobacter muridarum</name>
    <dbReference type="NCBI Taxonomy" id="216"/>
    <lineage>
        <taxon>Bacteria</taxon>
        <taxon>Pseudomonadati</taxon>
        <taxon>Campylobacterota</taxon>
        <taxon>Epsilonproteobacteria</taxon>
        <taxon>Campylobacterales</taxon>
        <taxon>Helicobacteraceae</taxon>
        <taxon>Helicobacter</taxon>
    </lineage>
</organism>
<evidence type="ECO:0000256" key="6">
    <source>
        <dbReference type="ARBA" id="ARBA00022842"/>
    </source>
</evidence>
<evidence type="ECO:0000259" key="10">
    <source>
        <dbReference type="Pfam" id="PF00316"/>
    </source>
</evidence>
<dbReference type="GO" id="GO:0006002">
    <property type="term" value="P:fructose 6-phosphate metabolic process"/>
    <property type="evidence" value="ECO:0007669"/>
    <property type="project" value="TreeGrafter"/>
</dbReference>
<keyword evidence="7 9" id="KW-0119">Carbohydrate metabolism</keyword>
<dbReference type="EMBL" id="JRPD02000008">
    <property type="protein sequence ID" value="TLE00330.1"/>
    <property type="molecule type" value="Genomic_DNA"/>
</dbReference>
<reference evidence="13 14" key="1">
    <citation type="journal article" date="2014" name="Genome Announc.">
        <title>Draft genome sequences of eight enterohepatic helicobacter species isolated from both laboratory and wild rodents.</title>
        <authorList>
            <person name="Sheh A."/>
            <person name="Shen Z."/>
            <person name="Fox J.G."/>
        </authorList>
    </citation>
    <scope>NUCLEOTIDE SEQUENCE [LARGE SCALE GENOMIC DNA]</scope>
    <source>
        <strain evidence="13 14">ST1</strain>
    </source>
</reference>
<comment type="pathway">
    <text evidence="8">Carbohydrate biosynthesis.</text>
</comment>
<sequence>MQNNLYSSLNLNSSLDSKLDEIDNFKYLLCNSSQVSSDLAILTVIASLQKGALRVARLLQDREVEYSSNSNSSGDNQLKVDIAADNIFGEILSNLSIKGFASEERDDVVFCSENREYLDSELFSFVHDNNSINLTKNDFELKSITESRVMDCSMQDLLVAFDPLDGSSLMDSNLSVGSIFGIYINTFAPQNLIASLYFLYGPRLEMVVAADFKSSHYMYDSNRCIWRFIQDFRLKQRGKINASGGTQKYWRSNHKKLIESFFNDGYRLRYSGGMVPDLHQILCKNGGIFSYPATFESPNGKLRKLFEVYPFALIFEYAGGVAIDGMNRLLDGELHNVHESVPCFFGSNDEIERVREFYSGITL</sequence>
<evidence type="ECO:0000313" key="14">
    <source>
        <dbReference type="Proteomes" id="UP000029922"/>
    </source>
</evidence>
<dbReference type="GO" id="GO:0030388">
    <property type="term" value="P:fructose 1,6-bisphosphate metabolic process"/>
    <property type="evidence" value="ECO:0007669"/>
    <property type="project" value="TreeGrafter"/>
</dbReference>
<evidence type="ECO:0000256" key="5">
    <source>
        <dbReference type="ARBA" id="ARBA00022801"/>
    </source>
</evidence>
<comment type="subcellular location">
    <subcellularLocation>
        <location evidence="9">Cytoplasm</location>
    </subcellularLocation>
</comment>
<dbReference type="InterPro" id="IPR023079">
    <property type="entry name" value="SBPase"/>
</dbReference>
<evidence type="ECO:0000313" key="12">
    <source>
        <dbReference type="EMBL" id="STQ85830.1"/>
    </source>
</evidence>
<dbReference type="STRING" id="216.LS73_03455"/>
<dbReference type="AlphaFoldDB" id="A0A377PTI3"/>
<evidence type="ECO:0000256" key="9">
    <source>
        <dbReference type="HAMAP-Rule" id="MF_01855"/>
    </source>
</evidence>
<dbReference type="PIRSF" id="PIRSF500210">
    <property type="entry name" value="FBPtase"/>
    <property type="match status" value="1"/>
</dbReference>
<feature type="binding site" evidence="9">
    <location>
        <begin position="165"/>
        <end position="168"/>
    </location>
    <ligand>
        <name>substrate</name>
    </ligand>
</feature>
<feature type="binding site" evidence="9">
    <location>
        <position position="162"/>
    </location>
    <ligand>
        <name>Mg(2+)</name>
        <dbReference type="ChEBI" id="CHEBI:18420"/>
        <label>1</label>
    </ligand>
</feature>
<dbReference type="Proteomes" id="UP000255139">
    <property type="component" value="Unassembled WGS sequence"/>
</dbReference>
<dbReference type="Gene3D" id="3.40.190.80">
    <property type="match status" value="1"/>
</dbReference>
<dbReference type="GO" id="GO:0006000">
    <property type="term" value="P:fructose metabolic process"/>
    <property type="evidence" value="ECO:0007669"/>
    <property type="project" value="TreeGrafter"/>
</dbReference>
<comment type="caution">
    <text evidence="9">Lacks conserved residue(s) required for the propagation of feature annotation.</text>
</comment>
<keyword evidence="4 9" id="KW-0479">Metal-binding</keyword>
<dbReference type="PANTHER" id="PTHR11556">
    <property type="entry name" value="FRUCTOSE-1,6-BISPHOSPHATASE-RELATED"/>
    <property type="match status" value="1"/>
</dbReference>
<evidence type="ECO:0000256" key="7">
    <source>
        <dbReference type="ARBA" id="ARBA00023277"/>
    </source>
</evidence>
<feature type="binding site" evidence="9">
    <location>
        <position position="165"/>
    </location>
    <ligand>
        <name>Mg(2+)</name>
        <dbReference type="ChEBI" id="CHEBI:18420"/>
        <label>2</label>
    </ligand>
</feature>
<dbReference type="PRINTS" id="PR01958">
    <property type="entry name" value="S17BPHPHTASE"/>
</dbReference>
<feature type="binding site" evidence="9">
    <location>
        <position position="103"/>
    </location>
    <ligand>
        <name>Mg(2+)</name>
        <dbReference type="ChEBI" id="CHEBI:18420"/>
        <label>1</label>
    </ligand>
</feature>
<evidence type="ECO:0000313" key="15">
    <source>
        <dbReference type="Proteomes" id="UP000255139"/>
    </source>
</evidence>
<dbReference type="OrthoDB" id="9806756at2"/>
<accession>A0A377PTI3</accession>
<dbReference type="InterPro" id="IPR044015">
    <property type="entry name" value="FBPase_C_dom"/>
</dbReference>
<keyword evidence="3 9" id="KW-0963">Cytoplasm</keyword>
<dbReference type="InterPro" id="IPR000146">
    <property type="entry name" value="FBPase_class-1"/>
</dbReference>
<feature type="domain" description="Fructose-1-6-bisphosphatase class I N-terminal" evidence="10">
    <location>
        <begin position="153"/>
        <end position="228"/>
    </location>
</feature>
<dbReference type="GO" id="GO:0000287">
    <property type="term" value="F:magnesium ion binding"/>
    <property type="evidence" value="ECO:0007669"/>
    <property type="project" value="UniProtKB-UniRule"/>
</dbReference>
<feature type="binding site" evidence="9">
    <location>
        <position position="164"/>
    </location>
    <ligand>
        <name>Mg(2+)</name>
        <dbReference type="ChEBI" id="CHEBI:18420"/>
        <label>1</label>
    </ligand>
</feature>
<feature type="binding site" evidence="9">
    <location>
        <position position="301"/>
    </location>
    <ligand>
        <name>substrate</name>
    </ligand>
</feature>
<dbReference type="EC" id="3.1.3.11" evidence="9"/>
<evidence type="ECO:0000256" key="4">
    <source>
        <dbReference type="ARBA" id="ARBA00022723"/>
    </source>
</evidence>
<evidence type="ECO:0000256" key="2">
    <source>
        <dbReference type="ARBA" id="ARBA00010941"/>
    </source>
</evidence>
<comment type="subunit">
    <text evidence="9">Homotetramer.</text>
</comment>
<keyword evidence="5 9" id="KW-0378">Hydrolase</keyword>
<keyword evidence="6 9" id="KW-0460">Magnesium</keyword>
<dbReference type="PIRSF" id="PIRSF000904">
    <property type="entry name" value="FBPtase_SBPase"/>
    <property type="match status" value="1"/>
</dbReference>
<dbReference type="SUPFAM" id="SSF56655">
    <property type="entry name" value="Carbohydrate phosphatase"/>
    <property type="match status" value="1"/>
</dbReference>
<evidence type="ECO:0000259" key="11">
    <source>
        <dbReference type="Pfam" id="PF18913"/>
    </source>
</evidence>
<dbReference type="Pfam" id="PF00316">
    <property type="entry name" value="FBPase"/>
    <property type="match status" value="1"/>
</dbReference>
<feature type="domain" description="Fructose-1-6-bisphosphatase class 1 C-terminal" evidence="11">
    <location>
        <begin position="235"/>
        <end position="358"/>
    </location>
</feature>
<dbReference type="GO" id="GO:0006094">
    <property type="term" value="P:gluconeogenesis"/>
    <property type="evidence" value="ECO:0007669"/>
    <property type="project" value="UniProtKB-UniRule"/>
</dbReference>
<gene>
    <name evidence="9 12" type="primary">fbp</name>
    <name evidence="13" type="ORF">LS73_004915</name>
    <name evidence="12" type="ORF">NCTC12714_00618</name>
</gene>
<dbReference type="EMBL" id="UGJE01000002">
    <property type="protein sequence ID" value="STQ85830.1"/>
    <property type="molecule type" value="Genomic_DNA"/>
</dbReference>
<comment type="catalytic activity">
    <reaction evidence="1 9">
        <text>beta-D-fructose 1,6-bisphosphate + H2O = beta-D-fructose 6-phosphate + phosphate</text>
        <dbReference type="Rhea" id="RHEA:11064"/>
        <dbReference type="ChEBI" id="CHEBI:15377"/>
        <dbReference type="ChEBI" id="CHEBI:32966"/>
        <dbReference type="ChEBI" id="CHEBI:43474"/>
        <dbReference type="ChEBI" id="CHEBI:57634"/>
        <dbReference type="EC" id="3.1.3.11"/>
    </reaction>
</comment>
<dbReference type="PANTHER" id="PTHR11556:SF35">
    <property type="entry name" value="SEDOHEPTULOSE-1,7-BISPHOSPHATASE, CHLOROPLASTIC"/>
    <property type="match status" value="1"/>
</dbReference>
<protein>
    <recommendedName>
        <fullName evidence="9">Fructose-1,6-bisphosphatase class 1</fullName>
        <shortName evidence="9">FBPase class 1</shortName>
        <ecNumber evidence="9">3.1.3.11</ecNumber>
    </recommendedName>
    <alternativeName>
        <fullName evidence="9">D-fructose-1,6-bisphosphate 1-phosphohydrolase class 1</fullName>
    </alternativeName>
</protein>
<evidence type="ECO:0000256" key="8">
    <source>
        <dbReference type="ARBA" id="ARBA00024331"/>
    </source>
</evidence>
<dbReference type="GO" id="GO:0042132">
    <property type="term" value="F:fructose 1,6-bisphosphate 1-phosphatase activity"/>
    <property type="evidence" value="ECO:0007669"/>
    <property type="project" value="UniProtKB-UniRule"/>
</dbReference>
<feature type="binding site" evidence="9">
    <location>
        <position position="162"/>
    </location>
    <ligand>
        <name>Mg(2+)</name>
        <dbReference type="ChEBI" id="CHEBI:18420"/>
        <label>2</label>
    </ligand>
</feature>
<reference evidence="12 15" key="2">
    <citation type="submission" date="2018-06" db="EMBL/GenBank/DDBJ databases">
        <authorList>
            <consortium name="Pathogen Informatics"/>
            <person name="Doyle S."/>
        </authorList>
    </citation>
    <scope>NUCLEOTIDE SEQUENCE [LARGE SCALE GENOMIC DNA]</scope>
    <source>
        <strain evidence="12 15">NCTC12714</strain>
    </source>
</reference>
<dbReference type="Gene3D" id="3.30.540.10">
    <property type="entry name" value="Fructose-1,6-Bisphosphatase, subunit A, domain 1"/>
    <property type="match status" value="1"/>
</dbReference>
<dbReference type="Proteomes" id="UP000029922">
    <property type="component" value="Unassembled WGS sequence"/>
</dbReference>
<dbReference type="RefSeq" id="WP_081955534.1">
    <property type="nucleotide sequence ID" value="NZ_FZML01000006.1"/>
</dbReference>
<name>A0A377PTI3_9HELI</name>
<comment type="similarity">
    <text evidence="2 9">Belongs to the FBPase class 1 family.</text>
</comment>
<keyword evidence="15" id="KW-1185">Reference proteome</keyword>
<dbReference type="InterPro" id="IPR033391">
    <property type="entry name" value="FBPase_N"/>
</dbReference>
<dbReference type="HAMAP" id="MF_01855">
    <property type="entry name" value="FBPase_class1"/>
    <property type="match status" value="1"/>
</dbReference>
<evidence type="ECO:0000313" key="13">
    <source>
        <dbReference type="EMBL" id="TLE00330.1"/>
    </source>
</evidence>
<dbReference type="GO" id="GO:0005829">
    <property type="term" value="C:cytosol"/>
    <property type="evidence" value="ECO:0007669"/>
    <property type="project" value="TreeGrafter"/>
</dbReference>
<dbReference type="InterPro" id="IPR028343">
    <property type="entry name" value="FBPtase"/>
</dbReference>
<feature type="binding site" evidence="9">
    <location>
        <position position="307"/>
    </location>
    <ligand>
        <name>Mg(2+)</name>
        <dbReference type="ChEBI" id="CHEBI:18420"/>
        <label>2</label>
    </ligand>
</feature>
<dbReference type="Pfam" id="PF18913">
    <property type="entry name" value="FBPase_C"/>
    <property type="match status" value="1"/>
</dbReference>
<comment type="cofactor">
    <cofactor evidence="9">
        <name>Mg(2+)</name>
        <dbReference type="ChEBI" id="CHEBI:18420"/>
    </cofactor>
    <text evidence="9">Binds 2 magnesium ions per subunit.</text>
</comment>
<evidence type="ECO:0000256" key="1">
    <source>
        <dbReference type="ARBA" id="ARBA00001273"/>
    </source>
</evidence>